<evidence type="ECO:0000313" key="8">
    <source>
        <dbReference type="EMBL" id="NCN65488.1"/>
    </source>
</evidence>
<dbReference type="HAMAP" id="MF_01264">
    <property type="entry name" value="CCA_arch"/>
    <property type="match status" value="1"/>
</dbReference>
<dbReference type="Gene3D" id="3.30.70.1550">
    <property type="entry name" value="Archaeal tRNA CCA-adding enzyme catalytic domain"/>
    <property type="match status" value="1"/>
</dbReference>
<dbReference type="EMBL" id="JAACVF010000148">
    <property type="protein sequence ID" value="NCN65488.1"/>
    <property type="molecule type" value="Genomic_DNA"/>
</dbReference>
<keyword evidence="1 4" id="KW-0808">Transferase</keyword>
<dbReference type="Proteomes" id="UP000738826">
    <property type="component" value="Unassembled WGS sequence"/>
</dbReference>
<keyword evidence="3 4" id="KW-0067">ATP-binding</keyword>
<keyword evidence="4 9" id="KW-0548">Nucleotidyltransferase</keyword>
<dbReference type="Gene3D" id="3.30.460.10">
    <property type="entry name" value="Beta Polymerase, domain 2"/>
    <property type="match status" value="1"/>
</dbReference>
<evidence type="ECO:0000259" key="5">
    <source>
        <dbReference type="Pfam" id="PF01909"/>
    </source>
</evidence>
<dbReference type="InterPro" id="IPR043519">
    <property type="entry name" value="NT_sf"/>
</dbReference>
<dbReference type="InterPro" id="IPR002934">
    <property type="entry name" value="Polymerase_NTP_transf_dom"/>
</dbReference>
<dbReference type="Pfam" id="PF09249">
    <property type="entry name" value="tRNA_NucTransf2"/>
    <property type="match status" value="1"/>
</dbReference>
<dbReference type="NCBIfam" id="TIGR03671">
    <property type="entry name" value="cca_archaeal"/>
    <property type="match status" value="1"/>
</dbReference>
<reference evidence="9" key="1">
    <citation type="submission" date="2019-11" db="EMBL/GenBank/DDBJ databases">
        <title>Lipid analysis of CO2-rich subsurface aquifers suggests an autotrophy-based deep biosphere with lysolipids enriched in CPR bacteria.</title>
        <authorList>
            <person name="Probst A.J."/>
            <person name="Elling F.J."/>
            <person name="Castelle C.J."/>
            <person name="Zhu Q."/>
            <person name="Elvert M."/>
            <person name="Birarda G."/>
            <person name="Holman H.-Y."/>
            <person name="Lane K.R."/>
            <person name="Ladd B."/>
            <person name="Ryan M.C."/>
            <person name="Woyke T."/>
            <person name="Hinrichs K.-U."/>
            <person name="Banfield J.F."/>
        </authorList>
    </citation>
    <scope>NUCLEOTIDE SEQUENCE</scope>
    <source>
        <strain evidence="8">CG_2015-01_33_1645</strain>
        <strain evidence="9">CG_2015-04_33_537</strain>
    </source>
</reference>
<comment type="function">
    <text evidence="4">Catalyzes the addition and repair of the essential 3'-terminal CCA sequence in tRNAs without using a nucleic acid template. Adds these three nucleotides in the order of C, C, and A to the tRNA nucleotide-73, using CTP and ATP as substrates and producing inorganic pyrophosphate. tRNA 3'-terminal CCA addition is required both for tRNA processing and repair. Also involved in tRNA surveillance by mediating tandem CCA addition to generate a CCACCA at the 3' terminus of unstable tRNAs. While stable tRNAs receive only 3'-terminal CCA, unstable tRNAs are marked with CCACCA and rapidly degraded.</text>
</comment>
<dbReference type="GO" id="GO:0042245">
    <property type="term" value="P:RNA repair"/>
    <property type="evidence" value="ECO:0007669"/>
    <property type="project" value="UniProtKB-KW"/>
</dbReference>
<feature type="binding site" evidence="4">
    <location>
        <position position="52"/>
    </location>
    <ligand>
        <name>CTP</name>
        <dbReference type="ChEBI" id="CHEBI:37563"/>
    </ligand>
</feature>
<evidence type="ECO:0000313" key="10">
    <source>
        <dbReference type="Proteomes" id="UP000738826"/>
    </source>
</evidence>
<feature type="binding site" evidence="4">
    <location>
        <position position="168"/>
    </location>
    <ligand>
        <name>ATP</name>
        <dbReference type="ChEBI" id="CHEBI:30616"/>
    </ligand>
</feature>
<evidence type="ECO:0000256" key="4">
    <source>
        <dbReference type="HAMAP-Rule" id="MF_01264"/>
    </source>
</evidence>
<comment type="miscellaneous">
    <text evidence="4">A single active site specifically recognizes both ATP and CTP and is responsible for their addition.</text>
</comment>
<feature type="domain" description="Polymerase nucleotidyl transferase" evidence="5">
    <location>
        <begin position="34"/>
        <end position="133"/>
    </location>
</feature>
<feature type="binding site" evidence="4">
    <location>
        <position position="55"/>
    </location>
    <ligand>
        <name>ATP</name>
        <dbReference type="ChEBI" id="CHEBI:30616"/>
    </ligand>
</feature>
<feature type="binding site" evidence="4">
    <location>
        <position position="177"/>
    </location>
    <ligand>
        <name>CTP</name>
        <dbReference type="ChEBI" id="CHEBI:37563"/>
    </ligand>
</feature>
<dbReference type="Proteomes" id="UP000768163">
    <property type="component" value="Unassembled WGS sequence"/>
</dbReference>
<dbReference type="InterPro" id="IPR042090">
    <property type="entry name" value="CCA_tRNA_nucleotrans_2"/>
</dbReference>
<gene>
    <name evidence="4 9" type="primary">cca</name>
    <name evidence="9" type="ORF">GW779_04015</name>
    <name evidence="8" type="ORF">GW910_05455</name>
</gene>
<feature type="binding site" evidence="4">
    <location>
        <position position="66"/>
    </location>
    <ligand>
        <name>Mg(2+)</name>
        <dbReference type="ChEBI" id="CHEBI:18420"/>
    </ligand>
</feature>
<keyword evidence="4" id="KW-0692">RNA repair</keyword>
<evidence type="ECO:0000259" key="7">
    <source>
        <dbReference type="Pfam" id="PF21133"/>
    </source>
</evidence>
<evidence type="ECO:0000256" key="1">
    <source>
        <dbReference type="ARBA" id="ARBA00022679"/>
    </source>
</evidence>
<dbReference type="PIRSF" id="PIRSF005335">
    <property type="entry name" value="CCA_arch"/>
    <property type="match status" value="1"/>
</dbReference>
<organism evidence="9 10">
    <name type="scientific">Candidatus Altarchaeum hamiconexum</name>
    <dbReference type="NCBI Taxonomy" id="1803513"/>
    <lineage>
        <taxon>Archaea</taxon>
        <taxon>Candidatus Altarchaeota</taxon>
        <taxon>Candidatus Altiarchaeia</taxon>
        <taxon>Candidatus Altarchaeales</taxon>
        <taxon>Candidatus Altarchaeaceae</taxon>
        <taxon>Candidatus Altarchaeum</taxon>
    </lineage>
</organism>
<comment type="similarity">
    <text evidence="4">Belongs to the tRNA nucleotidyltransferase/poly(A) polymerase family. Archaeal CCA-adding enzyme subfamily.</text>
</comment>
<dbReference type="GO" id="GO:0005524">
    <property type="term" value="F:ATP binding"/>
    <property type="evidence" value="ECO:0007669"/>
    <property type="project" value="UniProtKB-UniRule"/>
</dbReference>
<comment type="subunit">
    <text evidence="4">Homodimer.</text>
</comment>
<dbReference type="InterPro" id="IPR015329">
    <property type="entry name" value="tRNA_NucTransf2"/>
</dbReference>
<feature type="binding site" evidence="4">
    <location>
        <position position="143"/>
    </location>
    <ligand>
        <name>CTP</name>
        <dbReference type="ChEBI" id="CHEBI:37563"/>
    </ligand>
</feature>
<evidence type="ECO:0000259" key="6">
    <source>
        <dbReference type="Pfam" id="PF09249"/>
    </source>
</evidence>
<name>A0A8J7YZ10_9ARCH</name>
<feature type="binding site" evidence="4">
    <location>
        <position position="64"/>
    </location>
    <ligand>
        <name>Mg(2+)</name>
        <dbReference type="ChEBI" id="CHEBI:18420"/>
    </ligand>
</feature>
<dbReference type="InterPro" id="IPR011068">
    <property type="entry name" value="NuclTrfase_I-like_C"/>
</dbReference>
<feature type="domain" description="tRNA nucleotidyltransferase substrate binding" evidence="6">
    <location>
        <begin position="162"/>
        <end position="276"/>
    </location>
</feature>
<feature type="binding site" evidence="4">
    <location>
        <position position="115"/>
    </location>
    <ligand>
        <name>Mg(2+)</name>
        <dbReference type="ChEBI" id="CHEBI:18420"/>
    </ligand>
</feature>
<protein>
    <recommendedName>
        <fullName evidence="4">CCA-adding enzyme</fullName>
        <ecNumber evidence="4">2.7.7.72</ecNumber>
    </recommendedName>
    <alternativeName>
        <fullName evidence="4">CCA tRNA nucleotidyltransferase</fullName>
    </alternativeName>
    <alternativeName>
        <fullName evidence="4">tRNA CCA-pyrophosphorylase</fullName>
    </alternativeName>
    <alternativeName>
        <fullName evidence="4">tRNA adenylyl-/cytidylyl- transferase</fullName>
    </alternativeName>
    <alternativeName>
        <fullName evidence="4">tRNA nucleotidyltransferase</fullName>
    </alternativeName>
    <alternativeName>
        <fullName evidence="4">tRNA-NT</fullName>
    </alternativeName>
</protein>
<dbReference type="Gene3D" id="1.10.1410.30">
    <property type="entry name" value="CCA tRNA nucleotidyltransferase, domain 2"/>
    <property type="match status" value="1"/>
</dbReference>
<dbReference type="EMBL" id="JAACQH010000080">
    <property type="protein sequence ID" value="NCS91561.1"/>
    <property type="molecule type" value="Genomic_DNA"/>
</dbReference>
<comment type="catalytic activity">
    <reaction evidence="4">
        <text>a tRNA with a 3' CCA end + 2 CTP + ATP = a tRNA with a 3' CCACCA end + 3 diphosphate</text>
        <dbReference type="Rhea" id="RHEA:76235"/>
        <dbReference type="Rhea" id="RHEA-COMP:10468"/>
        <dbReference type="Rhea" id="RHEA-COMP:18655"/>
        <dbReference type="ChEBI" id="CHEBI:30616"/>
        <dbReference type="ChEBI" id="CHEBI:33019"/>
        <dbReference type="ChEBI" id="CHEBI:37563"/>
        <dbReference type="ChEBI" id="CHEBI:83071"/>
        <dbReference type="ChEBI" id="CHEBI:195187"/>
    </reaction>
</comment>
<comment type="caution">
    <text evidence="9">The sequence shown here is derived from an EMBL/GenBank/DDBJ whole genome shotgun (WGS) entry which is preliminary data.</text>
</comment>
<dbReference type="GO" id="GO:0004810">
    <property type="term" value="F:CCA tRNA nucleotidyltransferase activity"/>
    <property type="evidence" value="ECO:0007669"/>
    <property type="project" value="UniProtKB-UniRule"/>
</dbReference>
<accession>A0A8J7YZ10</accession>
<dbReference type="AlphaFoldDB" id="A0A8J7YZ10"/>
<keyword evidence="4" id="KW-0819">tRNA processing</keyword>
<feature type="binding site" evidence="4">
    <location>
        <position position="55"/>
    </location>
    <ligand>
        <name>CTP</name>
        <dbReference type="ChEBI" id="CHEBI:37563"/>
    </ligand>
</feature>
<feature type="domain" description="CCA-adding enzyme C-terminal" evidence="7">
    <location>
        <begin position="296"/>
        <end position="435"/>
    </location>
</feature>
<evidence type="ECO:0000313" key="9">
    <source>
        <dbReference type="EMBL" id="NCS91561.1"/>
    </source>
</evidence>
<dbReference type="GO" id="GO:0000287">
    <property type="term" value="F:magnesium ion binding"/>
    <property type="evidence" value="ECO:0007669"/>
    <property type="project" value="UniProtKB-UniRule"/>
</dbReference>
<comment type="cofactor">
    <cofactor evidence="4">
        <name>Mg(2+)</name>
        <dbReference type="ChEBI" id="CHEBI:18420"/>
    </cofactor>
</comment>
<feature type="binding site" evidence="4">
    <location>
        <position position="168"/>
    </location>
    <ligand>
        <name>CTP</name>
        <dbReference type="ChEBI" id="CHEBI:37563"/>
    </ligand>
</feature>
<dbReference type="PANTHER" id="PTHR39643">
    <property type="entry name" value="CCA-ADDING ENZYME"/>
    <property type="match status" value="1"/>
</dbReference>
<dbReference type="SUPFAM" id="SSF81301">
    <property type="entry name" value="Nucleotidyltransferase"/>
    <property type="match status" value="1"/>
</dbReference>
<dbReference type="Gene3D" id="3.30.70.590">
    <property type="entry name" value="Poly(A) polymerase predicted RNA binding domain"/>
    <property type="match status" value="1"/>
</dbReference>
<dbReference type="GO" id="GO:0000049">
    <property type="term" value="F:tRNA binding"/>
    <property type="evidence" value="ECO:0007669"/>
    <property type="project" value="UniProtKB-UniRule"/>
</dbReference>
<proteinExistence type="inferred from homology"/>
<feature type="binding site" evidence="4">
    <location>
        <position position="177"/>
    </location>
    <ligand>
        <name>ATP</name>
        <dbReference type="ChEBI" id="CHEBI:30616"/>
    </ligand>
</feature>
<dbReference type="GO" id="GO:0001680">
    <property type="term" value="P:tRNA 3'-terminal CCA addition"/>
    <property type="evidence" value="ECO:0007669"/>
    <property type="project" value="UniProtKB-UniRule"/>
</dbReference>
<feature type="binding site" evidence="4">
    <location>
        <position position="52"/>
    </location>
    <ligand>
        <name>ATP</name>
        <dbReference type="ChEBI" id="CHEBI:30616"/>
    </ligand>
</feature>
<dbReference type="EC" id="2.7.7.72" evidence="4"/>
<dbReference type="PANTHER" id="PTHR39643:SF1">
    <property type="entry name" value="CCA-ADDING ENZYME"/>
    <property type="match status" value="1"/>
</dbReference>
<keyword evidence="4" id="KW-0460">Magnesium</keyword>
<dbReference type="SUPFAM" id="SSF81631">
    <property type="entry name" value="PAP/OAS1 substrate-binding domain"/>
    <property type="match status" value="1"/>
</dbReference>
<sequence length="451" mass="51826">MEDKFSLISQIFKDVLSKIKPSADLKAQRQHIVKNIIAEIKKFNYNADIVGSLAKETDLAYDADIDIFVKFSPSIRKDELGKTVIEIGEKILSDTEIDYAEHPYLRGKFKGLTIELVPCYDFGEGIFGDFKKSATSVDRTLYHTRYVREKIKKASDKISLNDEIRLLKQFMSSCNVYGAEASIKGFSGYLAELLCIYYGCFIDVVKHASEWKLNTFIDVENLWEGHGKILFGEPLIVIDPVDKNRNVASAVSEENMAKFIYACRKFLLSPSIDFFFNAGKKEKITVEELIRIINERGTKFIAVFYEHPYININNLYPQLEKTRKTLTKQIENFKFGIMNSKSWTNGKNKSAIIFEFEIFELPNVETINGPPIDTPISYQETFLNMHKNAKLGGWKWIASSKRKFTKAEDCLKFLITQKHGFGKEFINLEGKIEQDEKILNDEIMDVFAEIL</sequence>
<dbReference type="InterPro" id="IPR048833">
    <property type="entry name" value="CAA_C"/>
</dbReference>
<dbReference type="Pfam" id="PF21133">
    <property type="entry name" value="CAA_C"/>
    <property type="match status" value="1"/>
</dbReference>
<keyword evidence="4" id="KW-0694">RNA-binding</keyword>
<dbReference type="SUPFAM" id="SSF55003">
    <property type="entry name" value="PAP/Archaeal CCA-adding enzyme, C-terminal domain"/>
    <property type="match status" value="1"/>
</dbReference>
<evidence type="ECO:0000256" key="2">
    <source>
        <dbReference type="ARBA" id="ARBA00022741"/>
    </source>
</evidence>
<dbReference type="Pfam" id="PF01909">
    <property type="entry name" value="NTP_transf_2"/>
    <property type="match status" value="1"/>
</dbReference>
<dbReference type="InterPro" id="IPR008229">
    <property type="entry name" value="CCA-adding_arc"/>
</dbReference>
<comment type="catalytic activity">
    <reaction evidence="4">
        <text>a tRNA precursor + 2 CTP + ATP = a tRNA with a 3' CCA end + 3 diphosphate</text>
        <dbReference type="Rhea" id="RHEA:14433"/>
        <dbReference type="Rhea" id="RHEA-COMP:10465"/>
        <dbReference type="Rhea" id="RHEA-COMP:10468"/>
        <dbReference type="ChEBI" id="CHEBI:30616"/>
        <dbReference type="ChEBI" id="CHEBI:33019"/>
        <dbReference type="ChEBI" id="CHEBI:37563"/>
        <dbReference type="ChEBI" id="CHEBI:74896"/>
        <dbReference type="ChEBI" id="CHEBI:83071"/>
        <dbReference type="EC" id="2.7.7.72"/>
    </reaction>
</comment>
<evidence type="ECO:0000256" key="3">
    <source>
        <dbReference type="ARBA" id="ARBA00022840"/>
    </source>
</evidence>
<keyword evidence="2 4" id="KW-0547">Nucleotide-binding</keyword>
<keyword evidence="4" id="KW-0479">Metal-binding</keyword>
<feature type="binding site" evidence="4">
    <location>
        <position position="143"/>
    </location>
    <ligand>
        <name>ATP</name>
        <dbReference type="ChEBI" id="CHEBI:30616"/>
    </ligand>
</feature>